<sequence length="81" mass="8752">MSNISQHIGRRGTVMAVACGLTIFGALEAMYTIDKDVKVHEGQSSPFEDKEHAAMTSAEVSEAVSIPKRGAPRLHVHIHPT</sequence>
<dbReference type="Proteomes" id="UP000054270">
    <property type="component" value="Unassembled WGS sequence"/>
</dbReference>
<keyword evidence="3" id="KW-1185">Reference proteome</keyword>
<accession>A0A0D2MNA6</accession>
<evidence type="ECO:0000256" key="1">
    <source>
        <dbReference type="SAM" id="Phobius"/>
    </source>
</evidence>
<gene>
    <name evidence="2" type="ORF">HYPSUDRAFT_64635</name>
</gene>
<keyword evidence="1" id="KW-0812">Transmembrane</keyword>
<protein>
    <submittedName>
        <fullName evidence="2">Uncharacterized protein</fullName>
    </submittedName>
</protein>
<keyword evidence="1" id="KW-1133">Transmembrane helix</keyword>
<dbReference type="EMBL" id="KN817531">
    <property type="protein sequence ID" value="KJA25428.1"/>
    <property type="molecule type" value="Genomic_DNA"/>
</dbReference>
<evidence type="ECO:0000313" key="3">
    <source>
        <dbReference type="Proteomes" id="UP000054270"/>
    </source>
</evidence>
<proteinExistence type="predicted"/>
<organism evidence="2 3">
    <name type="scientific">Hypholoma sublateritium (strain FD-334 SS-4)</name>
    <dbReference type="NCBI Taxonomy" id="945553"/>
    <lineage>
        <taxon>Eukaryota</taxon>
        <taxon>Fungi</taxon>
        <taxon>Dikarya</taxon>
        <taxon>Basidiomycota</taxon>
        <taxon>Agaricomycotina</taxon>
        <taxon>Agaricomycetes</taxon>
        <taxon>Agaricomycetidae</taxon>
        <taxon>Agaricales</taxon>
        <taxon>Agaricineae</taxon>
        <taxon>Strophariaceae</taxon>
        <taxon>Hypholoma</taxon>
    </lineage>
</organism>
<evidence type="ECO:0000313" key="2">
    <source>
        <dbReference type="EMBL" id="KJA25428.1"/>
    </source>
</evidence>
<feature type="transmembrane region" description="Helical" evidence="1">
    <location>
        <begin position="12"/>
        <end position="33"/>
    </location>
</feature>
<keyword evidence="1" id="KW-0472">Membrane</keyword>
<dbReference type="AlphaFoldDB" id="A0A0D2MNA6"/>
<name>A0A0D2MNA6_HYPSF</name>
<dbReference type="OrthoDB" id="2891636at2759"/>
<reference evidence="3" key="1">
    <citation type="submission" date="2014-04" db="EMBL/GenBank/DDBJ databases">
        <title>Evolutionary Origins and Diversification of the Mycorrhizal Mutualists.</title>
        <authorList>
            <consortium name="DOE Joint Genome Institute"/>
            <consortium name="Mycorrhizal Genomics Consortium"/>
            <person name="Kohler A."/>
            <person name="Kuo A."/>
            <person name="Nagy L.G."/>
            <person name="Floudas D."/>
            <person name="Copeland A."/>
            <person name="Barry K.W."/>
            <person name="Cichocki N."/>
            <person name="Veneault-Fourrey C."/>
            <person name="LaButti K."/>
            <person name="Lindquist E.A."/>
            <person name="Lipzen A."/>
            <person name="Lundell T."/>
            <person name="Morin E."/>
            <person name="Murat C."/>
            <person name="Riley R."/>
            <person name="Ohm R."/>
            <person name="Sun H."/>
            <person name="Tunlid A."/>
            <person name="Henrissat B."/>
            <person name="Grigoriev I.V."/>
            <person name="Hibbett D.S."/>
            <person name="Martin F."/>
        </authorList>
    </citation>
    <scope>NUCLEOTIDE SEQUENCE [LARGE SCALE GENOMIC DNA]</scope>
    <source>
        <strain evidence="3">FD-334 SS-4</strain>
    </source>
</reference>